<evidence type="ECO:0000313" key="3">
    <source>
        <dbReference type="Proteomes" id="UP001302676"/>
    </source>
</evidence>
<comment type="caution">
    <text evidence="2">The sequence shown here is derived from an EMBL/GenBank/DDBJ whole genome shotgun (WGS) entry which is preliminary data.</text>
</comment>
<protein>
    <submittedName>
        <fullName evidence="2">Uncharacterized protein</fullName>
    </submittedName>
</protein>
<name>A0AAN6ZKK1_9PEZI</name>
<dbReference type="Proteomes" id="UP001302676">
    <property type="component" value="Unassembled WGS sequence"/>
</dbReference>
<feature type="region of interest" description="Disordered" evidence="1">
    <location>
        <begin position="61"/>
        <end position="85"/>
    </location>
</feature>
<accession>A0AAN6ZKK1</accession>
<dbReference type="AlphaFoldDB" id="A0AAN6ZKK1"/>
<evidence type="ECO:0000313" key="2">
    <source>
        <dbReference type="EMBL" id="KAK4141263.1"/>
    </source>
</evidence>
<dbReference type="EMBL" id="MU853614">
    <property type="protein sequence ID" value="KAK4141263.1"/>
    <property type="molecule type" value="Genomic_DNA"/>
</dbReference>
<reference evidence="2" key="1">
    <citation type="journal article" date="2023" name="Mol. Phylogenet. Evol.">
        <title>Genome-scale phylogeny and comparative genomics of the fungal order Sordariales.</title>
        <authorList>
            <person name="Hensen N."/>
            <person name="Bonometti L."/>
            <person name="Westerberg I."/>
            <person name="Brannstrom I.O."/>
            <person name="Guillou S."/>
            <person name="Cros-Aarteil S."/>
            <person name="Calhoun S."/>
            <person name="Haridas S."/>
            <person name="Kuo A."/>
            <person name="Mondo S."/>
            <person name="Pangilinan J."/>
            <person name="Riley R."/>
            <person name="LaButti K."/>
            <person name="Andreopoulos B."/>
            <person name="Lipzen A."/>
            <person name="Chen C."/>
            <person name="Yan M."/>
            <person name="Daum C."/>
            <person name="Ng V."/>
            <person name="Clum A."/>
            <person name="Steindorff A."/>
            <person name="Ohm R.A."/>
            <person name="Martin F."/>
            <person name="Silar P."/>
            <person name="Natvig D.O."/>
            <person name="Lalanne C."/>
            <person name="Gautier V."/>
            <person name="Ament-Velasquez S.L."/>
            <person name="Kruys A."/>
            <person name="Hutchinson M.I."/>
            <person name="Powell A.J."/>
            <person name="Barry K."/>
            <person name="Miller A.N."/>
            <person name="Grigoriev I.V."/>
            <person name="Debuchy R."/>
            <person name="Gladieux P."/>
            <person name="Hiltunen Thoren M."/>
            <person name="Johannesson H."/>
        </authorList>
    </citation>
    <scope>NUCLEOTIDE SEQUENCE</scope>
    <source>
        <strain evidence="2">CBS 141.50</strain>
    </source>
</reference>
<feature type="compositionally biased region" description="Basic and acidic residues" evidence="1">
    <location>
        <begin position="61"/>
        <end position="70"/>
    </location>
</feature>
<evidence type="ECO:0000256" key="1">
    <source>
        <dbReference type="SAM" id="MobiDB-lite"/>
    </source>
</evidence>
<reference evidence="2" key="2">
    <citation type="submission" date="2023-05" db="EMBL/GenBank/DDBJ databases">
        <authorList>
            <consortium name="Lawrence Berkeley National Laboratory"/>
            <person name="Steindorff A."/>
            <person name="Hensen N."/>
            <person name="Bonometti L."/>
            <person name="Westerberg I."/>
            <person name="Brannstrom I.O."/>
            <person name="Guillou S."/>
            <person name="Cros-Aarteil S."/>
            <person name="Calhoun S."/>
            <person name="Haridas S."/>
            <person name="Kuo A."/>
            <person name="Mondo S."/>
            <person name="Pangilinan J."/>
            <person name="Riley R."/>
            <person name="Labutti K."/>
            <person name="Andreopoulos B."/>
            <person name="Lipzen A."/>
            <person name="Chen C."/>
            <person name="Yanf M."/>
            <person name="Daum C."/>
            <person name="Ng V."/>
            <person name="Clum A."/>
            <person name="Ohm R."/>
            <person name="Martin F."/>
            <person name="Silar P."/>
            <person name="Natvig D."/>
            <person name="Lalanne C."/>
            <person name="Gautier V."/>
            <person name="Ament-Velasquez S.L."/>
            <person name="Kruys A."/>
            <person name="Hutchinson M.I."/>
            <person name="Powell A.J."/>
            <person name="Barry K."/>
            <person name="Miller A.N."/>
            <person name="Grigoriev I.V."/>
            <person name="Debuchy R."/>
            <person name="Gladieux P."/>
            <person name="Thoren M.H."/>
            <person name="Johannesson H."/>
        </authorList>
    </citation>
    <scope>NUCLEOTIDE SEQUENCE</scope>
    <source>
        <strain evidence="2">CBS 141.50</strain>
    </source>
</reference>
<sequence length="202" mass="21628">MPPPSTLSNQTCPLPSRKTYHLPPASSLPLLRTLDLFFVPSTARGARHAMDVCCDLRARATSTDDDRNGDGVENGGHDDEDDEGSRAKVVGVGGCYLWCEVPGGFYPSAGGNGTGNGNGTVGEEEREREVKEAVKACLKRNWEDEKDEDDDEHHDDEDGLVETGVIVEFQFSDAARGGRLGGGGMLGVGLWMLALSGVMFNL</sequence>
<proteinExistence type="predicted"/>
<dbReference type="RefSeq" id="XP_062634634.1">
    <property type="nucleotide sequence ID" value="XM_062781652.1"/>
</dbReference>
<gene>
    <name evidence="2" type="ORF">C8A04DRAFT_31124</name>
</gene>
<organism evidence="2 3">
    <name type="scientific">Dichotomopilus funicola</name>
    <dbReference type="NCBI Taxonomy" id="1934379"/>
    <lineage>
        <taxon>Eukaryota</taxon>
        <taxon>Fungi</taxon>
        <taxon>Dikarya</taxon>
        <taxon>Ascomycota</taxon>
        <taxon>Pezizomycotina</taxon>
        <taxon>Sordariomycetes</taxon>
        <taxon>Sordariomycetidae</taxon>
        <taxon>Sordariales</taxon>
        <taxon>Chaetomiaceae</taxon>
        <taxon>Dichotomopilus</taxon>
    </lineage>
</organism>
<keyword evidence="3" id="KW-1185">Reference proteome</keyword>
<dbReference type="GeneID" id="87818265"/>